<keyword evidence="1" id="KW-1133">Transmembrane helix</keyword>
<keyword evidence="1" id="KW-0472">Membrane</keyword>
<feature type="transmembrane region" description="Helical" evidence="1">
    <location>
        <begin position="26"/>
        <end position="45"/>
    </location>
</feature>
<dbReference type="AlphaFoldDB" id="A0A087UZI6"/>
<gene>
    <name evidence="2" type="ORF">X975_14421</name>
</gene>
<keyword evidence="3" id="KW-1185">Reference proteome</keyword>
<reference evidence="2 3" key="1">
    <citation type="submission" date="2013-11" db="EMBL/GenBank/DDBJ databases">
        <title>Genome sequencing of Stegodyphus mimosarum.</title>
        <authorList>
            <person name="Bechsgaard J."/>
        </authorList>
    </citation>
    <scope>NUCLEOTIDE SEQUENCE [LARGE SCALE GENOMIC DNA]</scope>
</reference>
<dbReference type="Proteomes" id="UP000054359">
    <property type="component" value="Unassembled WGS sequence"/>
</dbReference>
<feature type="non-terminal residue" evidence="2">
    <location>
        <position position="1"/>
    </location>
</feature>
<evidence type="ECO:0000313" key="3">
    <source>
        <dbReference type="Proteomes" id="UP000054359"/>
    </source>
</evidence>
<proteinExistence type="predicted"/>
<organism evidence="2 3">
    <name type="scientific">Stegodyphus mimosarum</name>
    <name type="common">African social velvet spider</name>
    <dbReference type="NCBI Taxonomy" id="407821"/>
    <lineage>
        <taxon>Eukaryota</taxon>
        <taxon>Metazoa</taxon>
        <taxon>Ecdysozoa</taxon>
        <taxon>Arthropoda</taxon>
        <taxon>Chelicerata</taxon>
        <taxon>Arachnida</taxon>
        <taxon>Araneae</taxon>
        <taxon>Araneomorphae</taxon>
        <taxon>Entelegynae</taxon>
        <taxon>Eresoidea</taxon>
        <taxon>Eresidae</taxon>
        <taxon>Stegodyphus</taxon>
    </lineage>
</organism>
<dbReference type="EMBL" id="KK122473">
    <property type="protein sequence ID" value="KFM82775.1"/>
    <property type="molecule type" value="Genomic_DNA"/>
</dbReference>
<accession>A0A087UZI6</accession>
<name>A0A087UZI6_STEMI</name>
<evidence type="ECO:0000256" key="1">
    <source>
        <dbReference type="SAM" id="Phobius"/>
    </source>
</evidence>
<feature type="non-terminal residue" evidence="2">
    <location>
        <position position="52"/>
    </location>
</feature>
<protein>
    <submittedName>
        <fullName evidence="2">Uncharacterized protein</fullName>
    </submittedName>
</protein>
<keyword evidence="1" id="KW-0812">Transmembrane</keyword>
<evidence type="ECO:0000313" key="2">
    <source>
        <dbReference type="EMBL" id="KFM82775.1"/>
    </source>
</evidence>
<sequence>LLDFIEIISYFFHFSSIDDTSSLTSFLSHHCISTGFFLLICILQLKTNLKLI</sequence>